<keyword evidence="6 13" id="KW-0732">Signal</keyword>
<dbReference type="PROSITE" id="PS00133">
    <property type="entry name" value="CARBOXYPEPT_ZN_2"/>
    <property type="match status" value="1"/>
</dbReference>
<dbReference type="Gene3D" id="3.40.630.10">
    <property type="entry name" value="Zn peptidases"/>
    <property type="match status" value="1"/>
</dbReference>
<dbReference type="PANTHER" id="PTHR11705:SF153">
    <property type="entry name" value="ZINC CARBOXYPEPTIDASE A 1-LIKE PROTEIN"/>
    <property type="match status" value="1"/>
</dbReference>
<dbReference type="FunFam" id="3.40.630.10:FF:000084">
    <property type="entry name" value="Carboxypeptidase B2"/>
    <property type="match status" value="1"/>
</dbReference>
<evidence type="ECO:0000256" key="1">
    <source>
        <dbReference type="ARBA" id="ARBA00001947"/>
    </source>
</evidence>
<feature type="chain" id="PRO_5043854981" description="Zinc carboxypeptidase A 1" evidence="13">
    <location>
        <begin position="19"/>
        <end position="354"/>
    </location>
</feature>
<proteinExistence type="inferred from homology"/>
<evidence type="ECO:0000256" key="8">
    <source>
        <dbReference type="ARBA" id="ARBA00022833"/>
    </source>
</evidence>
<accession>A0AAV8WN37</accession>
<dbReference type="InterPro" id="IPR057247">
    <property type="entry name" value="CARBOXYPEPT_ZN_2"/>
</dbReference>
<evidence type="ECO:0000256" key="11">
    <source>
        <dbReference type="ARBA" id="ARBA00069039"/>
    </source>
</evidence>
<dbReference type="EMBL" id="JANEYF010005505">
    <property type="protein sequence ID" value="KAJ8927938.1"/>
    <property type="molecule type" value="Genomic_DNA"/>
</dbReference>
<name>A0AAV8WN37_9CUCU</name>
<dbReference type="GO" id="GO:0008270">
    <property type="term" value="F:zinc ion binding"/>
    <property type="evidence" value="ECO:0007669"/>
    <property type="project" value="InterPro"/>
</dbReference>
<dbReference type="AlphaFoldDB" id="A0AAV8WN37"/>
<keyword evidence="3" id="KW-0121">Carboxypeptidase</keyword>
<feature type="domain" description="Peptidase M14" evidence="14">
    <location>
        <begin position="52"/>
        <end position="348"/>
    </location>
</feature>
<evidence type="ECO:0000313" key="16">
    <source>
        <dbReference type="Proteomes" id="UP001162156"/>
    </source>
</evidence>
<dbReference type="GO" id="GO:0006508">
    <property type="term" value="P:proteolysis"/>
    <property type="evidence" value="ECO:0007669"/>
    <property type="project" value="UniProtKB-KW"/>
</dbReference>
<evidence type="ECO:0000256" key="3">
    <source>
        <dbReference type="ARBA" id="ARBA00022645"/>
    </source>
</evidence>
<dbReference type="SUPFAM" id="SSF54897">
    <property type="entry name" value="Protease propeptides/inhibitors"/>
    <property type="match status" value="1"/>
</dbReference>
<reference evidence="15" key="1">
    <citation type="journal article" date="2023" name="Insect Mol. Biol.">
        <title>Genome sequencing provides insights into the evolution of gene families encoding plant cell wall-degrading enzymes in longhorned beetles.</title>
        <authorList>
            <person name="Shin N.R."/>
            <person name="Okamura Y."/>
            <person name="Kirsch R."/>
            <person name="Pauchet Y."/>
        </authorList>
    </citation>
    <scope>NUCLEOTIDE SEQUENCE</scope>
    <source>
        <strain evidence="15">RBIC_L_NR</strain>
    </source>
</reference>
<evidence type="ECO:0000256" key="10">
    <source>
        <dbReference type="ARBA" id="ARBA00023157"/>
    </source>
</evidence>
<evidence type="ECO:0000256" key="5">
    <source>
        <dbReference type="ARBA" id="ARBA00022723"/>
    </source>
</evidence>
<keyword evidence="9" id="KW-0482">Metalloprotease</keyword>
<keyword evidence="8" id="KW-0862">Zinc</keyword>
<evidence type="ECO:0000256" key="7">
    <source>
        <dbReference type="ARBA" id="ARBA00022801"/>
    </source>
</evidence>
<evidence type="ECO:0000313" key="15">
    <source>
        <dbReference type="EMBL" id="KAJ8927938.1"/>
    </source>
</evidence>
<dbReference type="PANTHER" id="PTHR11705">
    <property type="entry name" value="PROTEASE FAMILY M14 CARBOXYPEPTIDASE A,B"/>
    <property type="match status" value="1"/>
</dbReference>
<feature type="signal peptide" evidence="13">
    <location>
        <begin position="1"/>
        <end position="18"/>
    </location>
</feature>
<evidence type="ECO:0000256" key="12">
    <source>
        <dbReference type="PROSITE-ProRule" id="PRU01379"/>
    </source>
</evidence>
<evidence type="ECO:0000256" key="13">
    <source>
        <dbReference type="SAM" id="SignalP"/>
    </source>
</evidence>
<organism evidence="15 16">
    <name type="scientific">Rhamnusium bicolor</name>
    <dbReference type="NCBI Taxonomy" id="1586634"/>
    <lineage>
        <taxon>Eukaryota</taxon>
        <taxon>Metazoa</taxon>
        <taxon>Ecdysozoa</taxon>
        <taxon>Arthropoda</taxon>
        <taxon>Hexapoda</taxon>
        <taxon>Insecta</taxon>
        <taxon>Pterygota</taxon>
        <taxon>Neoptera</taxon>
        <taxon>Endopterygota</taxon>
        <taxon>Coleoptera</taxon>
        <taxon>Polyphaga</taxon>
        <taxon>Cucujiformia</taxon>
        <taxon>Chrysomeloidea</taxon>
        <taxon>Cerambycidae</taxon>
        <taxon>Lepturinae</taxon>
        <taxon>Rhagiini</taxon>
        <taxon>Rhamnusium</taxon>
    </lineage>
</organism>
<keyword evidence="5" id="KW-0479">Metal-binding</keyword>
<dbReference type="SMART" id="SM00631">
    <property type="entry name" value="Zn_pept"/>
    <property type="match status" value="1"/>
</dbReference>
<dbReference type="Gene3D" id="3.30.70.340">
    <property type="entry name" value="Metallocarboxypeptidase-like"/>
    <property type="match status" value="1"/>
</dbReference>
<sequence length="354" mass="40708">MNFLITLVLFLTIGHSISEKVRYDNYKLYRLTPKNAQALQALKDLEETEYSEYNFWNSVRTIGVPVDVMAPPSRVDELENMVKSLDMDSKLLMENVQDQIDAEHRPQTRENEVFGWTRVTSAVSSYILNEILTSTNETVRRMATSHDWYVFPIFNPDGFVYSHTTDRMWRKTRVPHSILCTGADPNRNWDYYWNHGGTSNSPCTDTYRGPAPFSEPSCKSMADFISTIGHQLVAYLSFHSYSQLLLLPYGYTNEHLENYDQAYEIGLKSVEALAQRYGTQYRVGTVYEIIYPASGSSADWVKGVFKTPLVYGYELRDQGQYGFLLPPEQIIPTAEETLDSVITMLREYENSINS</sequence>
<gene>
    <name evidence="15" type="ORF">NQ314_019569</name>
</gene>
<dbReference type="Proteomes" id="UP001162156">
    <property type="component" value="Unassembled WGS sequence"/>
</dbReference>
<comment type="caution">
    <text evidence="15">The sequence shown here is derived from an EMBL/GenBank/DDBJ whole genome shotgun (WGS) entry which is preliminary data.</text>
</comment>
<evidence type="ECO:0000256" key="2">
    <source>
        <dbReference type="ARBA" id="ARBA00005988"/>
    </source>
</evidence>
<dbReference type="InterPro" id="IPR000834">
    <property type="entry name" value="Peptidase_M14"/>
</dbReference>
<evidence type="ECO:0000256" key="4">
    <source>
        <dbReference type="ARBA" id="ARBA00022670"/>
    </source>
</evidence>
<dbReference type="SUPFAM" id="SSF53187">
    <property type="entry name" value="Zn-dependent exopeptidases"/>
    <property type="match status" value="1"/>
</dbReference>
<keyword evidence="4" id="KW-0645">Protease</keyword>
<dbReference type="InterPro" id="IPR036990">
    <property type="entry name" value="M14A-like_propep"/>
</dbReference>
<dbReference type="Pfam" id="PF02244">
    <property type="entry name" value="Propep_M14"/>
    <property type="match status" value="1"/>
</dbReference>
<dbReference type="PROSITE" id="PS52035">
    <property type="entry name" value="PEPTIDASE_M14"/>
    <property type="match status" value="1"/>
</dbReference>
<dbReference type="GO" id="GO:0005615">
    <property type="term" value="C:extracellular space"/>
    <property type="evidence" value="ECO:0007669"/>
    <property type="project" value="TreeGrafter"/>
</dbReference>
<evidence type="ECO:0000256" key="6">
    <source>
        <dbReference type="ARBA" id="ARBA00022729"/>
    </source>
</evidence>
<comment type="similarity">
    <text evidence="2 12">Belongs to the peptidase M14 family.</text>
</comment>
<dbReference type="GO" id="GO:0004181">
    <property type="term" value="F:metallocarboxypeptidase activity"/>
    <property type="evidence" value="ECO:0007669"/>
    <property type="project" value="InterPro"/>
</dbReference>
<evidence type="ECO:0000259" key="14">
    <source>
        <dbReference type="PROSITE" id="PS52035"/>
    </source>
</evidence>
<dbReference type="InterPro" id="IPR003146">
    <property type="entry name" value="M14A_act_pep"/>
</dbReference>
<comment type="cofactor">
    <cofactor evidence="1">
        <name>Zn(2+)</name>
        <dbReference type="ChEBI" id="CHEBI:29105"/>
    </cofactor>
</comment>
<keyword evidence="7" id="KW-0378">Hydrolase</keyword>
<dbReference type="FunFam" id="3.30.70.340:FF:000002">
    <property type="entry name" value="Carboxypeptidase A"/>
    <property type="match status" value="1"/>
</dbReference>
<keyword evidence="16" id="KW-1185">Reference proteome</keyword>
<dbReference type="Pfam" id="PF00246">
    <property type="entry name" value="Peptidase_M14"/>
    <property type="match status" value="1"/>
</dbReference>
<evidence type="ECO:0000256" key="9">
    <source>
        <dbReference type="ARBA" id="ARBA00023049"/>
    </source>
</evidence>
<keyword evidence="10" id="KW-1015">Disulfide bond</keyword>
<protein>
    <recommendedName>
        <fullName evidence="11">Zinc carboxypeptidase A 1</fullName>
    </recommendedName>
</protein>
<feature type="active site" description="Proton donor/acceptor" evidence="12">
    <location>
        <position position="314"/>
    </location>
</feature>